<dbReference type="OrthoDB" id="5244108at2"/>
<evidence type="ECO:0000256" key="1">
    <source>
        <dbReference type="PIRNR" id="PIRNR006386"/>
    </source>
</evidence>
<dbReference type="PANTHER" id="PTHR42943:SF2">
    <property type="entry name" value="GLUTATHIONE S-TRANSFERASE KAPPA 1"/>
    <property type="match status" value="1"/>
</dbReference>
<evidence type="ECO:0000256" key="2">
    <source>
        <dbReference type="PIRSR" id="PIRSR006386-1"/>
    </source>
</evidence>
<dbReference type="AlphaFoldDB" id="A0A1T4KGS5"/>
<name>A0A1T4KGS5_9GAMM</name>
<dbReference type="EMBL" id="MTSM01000005">
    <property type="protein sequence ID" value="OPX56031.1"/>
    <property type="molecule type" value="Genomic_DNA"/>
</dbReference>
<reference evidence="4 5" key="1">
    <citation type="submission" date="2017-01" db="EMBL/GenBank/DDBJ databases">
        <title>Genome Sequencing of a Marine Spirillum, Oceanospirillum multiglobuliferum ATCC 33336, from Japan.</title>
        <authorList>
            <person name="Carney J.G."/>
            <person name="Trachtenberg A.M."/>
            <person name="Rheaume B.A."/>
            <person name="Linnane J.D."/>
            <person name="Pitts N.L."/>
            <person name="Mykles D.L."/>
            <person name="Maclea K.S."/>
        </authorList>
    </citation>
    <scope>NUCLEOTIDE SEQUENCE [LARGE SCALE GENOMIC DNA]</scope>
    <source>
        <strain evidence="4 5">ATCC 33336</strain>
    </source>
</reference>
<dbReference type="SUPFAM" id="SSF52833">
    <property type="entry name" value="Thioredoxin-like"/>
    <property type="match status" value="1"/>
</dbReference>
<dbReference type="Gene3D" id="3.40.30.10">
    <property type="entry name" value="Glutaredoxin"/>
    <property type="match status" value="1"/>
</dbReference>
<dbReference type="EC" id="5.99.1.4" evidence="1"/>
<dbReference type="PANTHER" id="PTHR42943">
    <property type="entry name" value="GLUTATHIONE S-TRANSFERASE KAPPA"/>
    <property type="match status" value="1"/>
</dbReference>
<evidence type="ECO:0000259" key="3">
    <source>
        <dbReference type="Pfam" id="PF01323"/>
    </source>
</evidence>
<comment type="similarity">
    <text evidence="1">Belongs to the GST superfamily. NadH family.</text>
</comment>
<keyword evidence="1" id="KW-0413">Isomerase</keyword>
<dbReference type="InterPro" id="IPR014440">
    <property type="entry name" value="HCCAis_GSTk"/>
</dbReference>
<dbReference type="Proteomes" id="UP000191418">
    <property type="component" value="Unassembled WGS sequence"/>
</dbReference>
<gene>
    <name evidence="4" type="ORF">BTE48_05585</name>
</gene>
<dbReference type="GO" id="GO:0004364">
    <property type="term" value="F:glutathione transferase activity"/>
    <property type="evidence" value="ECO:0007669"/>
    <property type="project" value="TreeGrafter"/>
</dbReference>
<dbReference type="GO" id="GO:0006749">
    <property type="term" value="P:glutathione metabolic process"/>
    <property type="evidence" value="ECO:0007669"/>
    <property type="project" value="TreeGrafter"/>
</dbReference>
<protein>
    <recommendedName>
        <fullName evidence="1">2-hydroxychromene-2-carboxylate isomerase</fullName>
        <ecNumber evidence="1">5.99.1.4</ecNumber>
    </recommendedName>
</protein>
<dbReference type="CDD" id="cd03022">
    <property type="entry name" value="DsbA_HCCA_Iso"/>
    <property type="match status" value="1"/>
</dbReference>
<dbReference type="InterPro" id="IPR051924">
    <property type="entry name" value="GST_Kappa/NadH"/>
</dbReference>
<sequence>MSKKQIDFFYDIVSPYSYLAAVQMEDLEKSTGAEVIWRPIFLAGLMRNTGNQPPQELPARKHYFFEQDLPRMASYLQVPYTKPETFPDNTATLMRALLSITDGRLRAEKSLALYELYWGEGQSVTTEEVMLSLLGEEAMNFAQSPEGKQALIESTQEATNRGAYGAPTLFVDDQMFFGCDRVLQLKHYLKLCKDA</sequence>
<organism evidence="4 5">
    <name type="scientific">Oceanospirillum multiglobuliferum</name>
    <dbReference type="NCBI Taxonomy" id="64969"/>
    <lineage>
        <taxon>Bacteria</taxon>
        <taxon>Pseudomonadati</taxon>
        <taxon>Pseudomonadota</taxon>
        <taxon>Gammaproteobacteria</taxon>
        <taxon>Oceanospirillales</taxon>
        <taxon>Oceanospirillaceae</taxon>
        <taxon>Oceanospirillum</taxon>
    </lineage>
</organism>
<dbReference type="Pfam" id="PF01323">
    <property type="entry name" value="DSBA"/>
    <property type="match status" value="1"/>
</dbReference>
<dbReference type="InterPro" id="IPR036249">
    <property type="entry name" value="Thioredoxin-like_sf"/>
</dbReference>
<keyword evidence="5" id="KW-1185">Reference proteome</keyword>
<feature type="domain" description="DSBA-like thioredoxin" evidence="3">
    <location>
        <begin position="5"/>
        <end position="190"/>
    </location>
</feature>
<dbReference type="STRING" id="64969.SAMN02745127_00077"/>
<dbReference type="RefSeq" id="WP_078743709.1">
    <property type="nucleotide sequence ID" value="NZ_FUXG01000001.1"/>
</dbReference>
<evidence type="ECO:0000313" key="4">
    <source>
        <dbReference type="EMBL" id="OPX56031.1"/>
    </source>
</evidence>
<proteinExistence type="inferred from homology"/>
<accession>A0A1T4KGS5</accession>
<feature type="active site" description="Nucleophile" evidence="2">
    <location>
        <position position="14"/>
    </location>
</feature>
<dbReference type="InterPro" id="IPR001853">
    <property type="entry name" value="DSBA-like_thioredoxin_dom"/>
</dbReference>
<comment type="caution">
    <text evidence="4">The sequence shown here is derived from an EMBL/GenBank/DDBJ whole genome shotgun (WGS) entry which is preliminary data.</text>
</comment>
<dbReference type="GO" id="GO:0018845">
    <property type="term" value="F:2-hydroxychromene-2-carboxylate isomerase activity"/>
    <property type="evidence" value="ECO:0007669"/>
    <property type="project" value="UniProtKB-UniRule"/>
</dbReference>
<comment type="catalytic activity">
    <reaction evidence="1">
        <text>2-hydroxychromene-2-carboxylate = (3E)-4-(2-hydroxyphenyl)-2-oxobut-3-enoate</text>
        <dbReference type="Rhea" id="RHEA:27401"/>
        <dbReference type="ChEBI" id="CHEBI:59350"/>
        <dbReference type="ChEBI" id="CHEBI:59353"/>
        <dbReference type="EC" id="5.99.1.4"/>
    </reaction>
</comment>
<dbReference type="InterPro" id="IPR044087">
    <property type="entry name" value="NahD-like"/>
</dbReference>
<dbReference type="GO" id="GO:1901170">
    <property type="term" value="P:naphthalene catabolic process"/>
    <property type="evidence" value="ECO:0007669"/>
    <property type="project" value="InterPro"/>
</dbReference>
<dbReference type="PIRSF" id="PIRSF006386">
    <property type="entry name" value="HCCAis_GSTk"/>
    <property type="match status" value="1"/>
</dbReference>
<dbReference type="GO" id="GO:0004602">
    <property type="term" value="F:glutathione peroxidase activity"/>
    <property type="evidence" value="ECO:0007669"/>
    <property type="project" value="TreeGrafter"/>
</dbReference>
<evidence type="ECO:0000313" key="5">
    <source>
        <dbReference type="Proteomes" id="UP000191418"/>
    </source>
</evidence>